<keyword evidence="1" id="KW-0812">Transmembrane</keyword>
<evidence type="ECO:0000313" key="3">
    <source>
        <dbReference type="Proteomes" id="UP001283361"/>
    </source>
</evidence>
<sequence length="71" mass="8151">MASKSLGFVKRLWHEKPDIAASLCLFLTGPIAVGLYSIWYDPDTYHQHRLQYTVIREEDANPRVKAKGAYN</sequence>
<proteinExistence type="predicted"/>
<keyword evidence="3" id="KW-1185">Reference proteome</keyword>
<dbReference type="EMBL" id="JAWDGP010001489">
    <property type="protein sequence ID" value="KAK3791037.1"/>
    <property type="molecule type" value="Genomic_DNA"/>
</dbReference>
<feature type="transmembrane region" description="Helical" evidence="1">
    <location>
        <begin position="20"/>
        <end position="39"/>
    </location>
</feature>
<protein>
    <submittedName>
        <fullName evidence="2">Uncharacterized protein</fullName>
    </submittedName>
</protein>
<dbReference type="AlphaFoldDB" id="A0AAE1AQQ5"/>
<evidence type="ECO:0000313" key="2">
    <source>
        <dbReference type="EMBL" id="KAK3791037.1"/>
    </source>
</evidence>
<accession>A0AAE1AQQ5</accession>
<name>A0AAE1AQQ5_9GAST</name>
<keyword evidence="1" id="KW-1133">Transmembrane helix</keyword>
<organism evidence="2 3">
    <name type="scientific">Elysia crispata</name>
    <name type="common">lettuce slug</name>
    <dbReference type="NCBI Taxonomy" id="231223"/>
    <lineage>
        <taxon>Eukaryota</taxon>
        <taxon>Metazoa</taxon>
        <taxon>Spiralia</taxon>
        <taxon>Lophotrochozoa</taxon>
        <taxon>Mollusca</taxon>
        <taxon>Gastropoda</taxon>
        <taxon>Heterobranchia</taxon>
        <taxon>Euthyneura</taxon>
        <taxon>Panpulmonata</taxon>
        <taxon>Sacoglossa</taxon>
        <taxon>Placobranchoidea</taxon>
        <taxon>Plakobranchidae</taxon>
        <taxon>Elysia</taxon>
    </lineage>
</organism>
<evidence type="ECO:0000256" key="1">
    <source>
        <dbReference type="SAM" id="Phobius"/>
    </source>
</evidence>
<dbReference type="Proteomes" id="UP001283361">
    <property type="component" value="Unassembled WGS sequence"/>
</dbReference>
<comment type="caution">
    <text evidence="2">The sequence shown here is derived from an EMBL/GenBank/DDBJ whole genome shotgun (WGS) entry which is preliminary data.</text>
</comment>
<keyword evidence="1" id="KW-0472">Membrane</keyword>
<reference evidence="2" key="1">
    <citation type="journal article" date="2023" name="G3 (Bethesda)">
        <title>A reference genome for the long-term kleptoplast-retaining sea slug Elysia crispata morphotype clarki.</title>
        <authorList>
            <person name="Eastman K.E."/>
            <person name="Pendleton A.L."/>
            <person name="Shaikh M.A."/>
            <person name="Suttiyut T."/>
            <person name="Ogas R."/>
            <person name="Tomko P."/>
            <person name="Gavelis G."/>
            <person name="Widhalm J.R."/>
            <person name="Wisecaver J.H."/>
        </authorList>
    </citation>
    <scope>NUCLEOTIDE SEQUENCE</scope>
    <source>
        <strain evidence="2">ECLA1</strain>
    </source>
</reference>
<gene>
    <name evidence="2" type="ORF">RRG08_001801</name>
</gene>